<gene>
    <name evidence="1" type="ORF">NCTC8782_03611</name>
</gene>
<sequence length="53" mass="6063">MMQTKCGYCGKPVEPEEVIKNTLLYRNGSLLARKEKEYCSKRCASHDQMAHEG</sequence>
<proteinExistence type="predicted"/>
<organism evidence="1 2">
    <name type="scientific">Citrobacter youngae</name>
    <dbReference type="NCBI Taxonomy" id="133448"/>
    <lineage>
        <taxon>Bacteria</taxon>
        <taxon>Pseudomonadati</taxon>
        <taxon>Pseudomonadota</taxon>
        <taxon>Gammaproteobacteria</taxon>
        <taxon>Enterobacterales</taxon>
        <taxon>Enterobacteriaceae</taxon>
        <taxon>Citrobacter</taxon>
        <taxon>Citrobacter freundii complex</taxon>
    </lineage>
</organism>
<dbReference type="Proteomes" id="UP000255286">
    <property type="component" value="Unassembled WGS sequence"/>
</dbReference>
<evidence type="ECO:0008006" key="3">
    <source>
        <dbReference type="Google" id="ProtNLM"/>
    </source>
</evidence>
<dbReference type="RefSeq" id="WP_233471414.1">
    <property type="nucleotide sequence ID" value="NZ_CAWQAR010000022.1"/>
</dbReference>
<evidence type="ECO:0000313" key="2">
    <source>
        <dbReference type="Proteomes" id="UP000255286"/>
    </source>
</evidence>
<reference evidence="1 2" key="1">
    <citation type="submission" date="2018-06" db="EMBL/GenBank/DDBJ databases">
        <authorList>
            <consortium name="Pathogen Informatics"/>
            <person name="Doyle S."/>
        </authorList>
    </citation>
    <scope>NUCLEOTIDE SEQUENCE [LARGE SCALE GENOMIC DNA]</scope>
    <source>
        <strain evidence="1 2">NCTC8782</strain>
    </source>
</reference>
<comment type="caution">
    <text evidence="1">The sequence shown here is derived from an EMBL/GenBank/DDBJ whole genome shotgun (WGS) entry which is preliminary data.</text>
</comment>
<name>A0A9Q8E9D5_9ENTR</name>
<dbReference type="AlphaFoldDB" id="A0A9Q8E9D5"/>
<protein>
    <recommendedName>
        <fullName evidence="3">DNA breaking-rejoining protein</fullName>
    </recommendedName>
</protein>
<dbReference type="InterPro" id="IPR047842">
    <property type="entry name" value="YdaE-like"/>
</dbReference>
<dbReference type="NCBIfam" id="NF041288">
    <property type="entry name" value="YdaE_coli"/>
    <property type="match status" value="1"/>
</dbReference>
<evidence type="ECO:0000313" key="1">
    <source>
        <dbReference type="EMBL" id="SUX80993.1"/>
    </source>
</evidence>
<dbReference type="EMBL" id="UIGT01000001">
    <property type="protein sequence ID" value="SUX80993.1"/>
    <property type="molecule type" value="Genomic_DNA"/>
</dbReference>
<accession>A0A9Q8E9D5</accession>